<organism evidence="2 3">
    <name type="scientific">Dokdonella fugitiva</name>
    <dbReference type="NCBI Taxonomy" id="328517"/>
    <lineage>
        <taxon>Bacteria</taxon>
        <taxon>Pseudomonadati</taxon>
        <taxon>Pseudomonadota</taxon>
        <taxon>Gammaproteobacteria</taxon>
        <taxon>Lysobacterales</taxon>
        <taxon>Rhodanobacteraceae</taxon>
        <taxon>Dokdonella</taxon>
    </lineage>
</organism>
<dbReference type="RefSeq" id="WP_182529582.1">
    <property type="nucleotide sequence ID" value="NZ_JACGXL010000001.1"/>
</dbReference>
<dbReference type="PROSITE" id="PS50006">
    <property type="entry name" value="FHA_DOMAIN"/>
    <property type="match status" value="1"/>
</dbReference>
<gene>
    <name evidence="2" type="ORF">FHW12_000696</name>
</gene>
<accession>A0A839ERX5</accession>
<dbReference type="InterPro" id="IPR000253">
    <property type="entry name" value="FHA_dom"/>
</dbReference>
<dbReference type="SUPFAM" id="SSF55781">
    <property type="entry name" value="GAF domain-like"/>
    <property type="match status" value="1"/>
</dbReference>
<dbReference type="InterPro" id="IPR029016">
    <property type="entry name" value="GAF-like_dom_sf"/>
</dbReference>
<dbReference type="SUPFAM" id="SSF49879">
    <property type="entry name" value="SMAD/FHA domain"/>
    <property type="match status" value="1"/>
</dbReference>
<dbReference type="SMART" id="SM00065">
    <property type="entry name" value="GAF"/>
    <property type="match status" value="1"/>
</dbReference>
<dbReference type="Proteomes" id="UP000550401">
    <property type="component" value="Unassembled WGS sequence"/>
</dbReference>
<name>A0A839ERX5_9GAMM</name>
<dbReference type="Gene3D" id="2.60.200.20">
    <property type="match status" value="1"/>
</dbReference>
<evidence type="ECO:0000313" key="3">
    <source>
        <dbReference type="Proteomes" id="UP000550401"/>
    </source>
</evidence>
<reference evidence="2 3" key="1">
    <citation type="submission" date="2020-07" db="EMBL/GenBank/DDBJ databases">
        <title>Genomic Encyclopedia of Type Strains, Phase IV (KMG-V): Genome sequencing to study the core and pangenomes of soil and plant-associated prokaryotes.</title>
        <authorList>
            <person name="Whitman W."/>
        </authorList>
    </citation>
    <scope>NUCLEOTIDE SEQUENCE [LARGE SCALE GENOMIC DNA]</scope>
    <source>
        <strain evidence="2 3">RH2WT43</strain>
    </source>
</reference>
<sequence>MPAKLSIHLPGQAAAVRVLADDREFVLGRDAGVDVHIEHDSVSRRHARLRSGVRGWHIADLGSKNGTRVEGVKASEAMLPDNAWFALGDVFCEFERIDAAAEARLEARAAERRSSSLAWAARLERRAQSTARLIGDLLRGIVDIAECERGFLLAYDADRALVLRACYAFRPEEIDGRTFSGSRSAVDRALLYRKPVFSSDPHVRAWLGEQPSVVAQGLRAIACLPMQYRGDVLGIAYADTNDEAKVFTELDAELLGAYVDRAATALALADLDVALDGLSTLLAVDGTTVSEIGVAPHWSSSPPREARA</sequence>
<dbReference type="InterPro" id="IPR003018">
    <property type="entry name" value="GAF"/>
</dbReference>
<protein>
    <recommendedName>
        <fullName evidence="1">FHA domain-containing protein</fullName>
    </recommendedName>
</protein>
<dbReference type="AlphaFoldDB" id="A0A839ERX5"/>
<feature type="domain" description="FHA" evidence="1">
    <location>
        <begin position="25"/>
        <end position="74"/>
    </location>
</feature>
<dbReference type="Gene3D" id="3.30.450.40">
    <property type="match status" value="1"/>
</dbReference>
<dbReference type="EMBL" id="JACGXL010000001">
    <property type="protein sequence ID" value="MBA8886505.1"/>
    <property type="molecule type" value="Genomic_DNA"/>
</dbReference>
<dbReference type="Pfam" id="PF13185">
    <property type="entry name" value="GAF_2"/>
    <property type="match status" value="1"/>
</dbReference>
<dbReference type="InterPro" id="IPR008984">
    <property type="entry name" value="SMAD_FHA_dom_sf"/>
</dbReference>
<evidence type="ECO:0000313" key="2">
    <source>
        <dbReference type="EMBL" id="MBA8886505.1"/>
    </source>
</evidence>
<dbReference type="CDD" id="cd00060">
    <property type="entry name" value="FHA"/>
    <property type="match status" value="1"/>
</dbReference>
<comment type="caution">
    <text evidence="2">The sequence shown here is derived from an EMBL/GenBank/DDBJ whole genome shotgun (WGS) entry which is preliminary data.</text>
</comment>
<proteinExistence type="predicted"/>
<dbReference type="SMART" id="SM00240">
    <property type="entry name" value="FHA"/>
    <property type="match status" value="1"/>
</dbReference>
<evidence type="ECO:0000259" key="1">
    <source>
        <dbReference type="PROSITE" id="PS50006"/>
    </source>
</evidence>
<keyword evidence="3" id="KW-1185">Reference proteome</keyword>
<dbReference type="Pfam" id="PF00498">
    <property type="entry name" value="FHA"/>
    <property type="match status" value="1"/>
</dbReference>